<evidence type="ECO:0000313" key="1">
    <source>
        <dbReference type="EMBL" id="GIQ81051.1"/>
    </source>
</evidence>
<organism evidence="1 2">
    <name type="scientific">Kipferlia bialata</name>
    <dbReference type="NCBI Taxonomy" id="797122"/>
    <lineage>
        <taxon>Eukaryota</taxon>
        <taxon>Metamonada</taxon>
        <taxon>Carpediemonas-like organisms</taxon>
        <taxon>Kipferlia</taxon>
    </lineage>
</organism>
<protein>
    <submittedName>
        <fullName evidence="1">Uncharacterized protein</fullName>
    </submittedName>
</protein>
<accession>A0A9K3CR23</accession>
<dbReference type="Proteomes" id="UP000265618">
    <property type="component" value="Unassembled WGS sequence"/>
</dbReference>
<evidence type="ECO:0000313" key="2">
    <source>
        <dbReference type="Proteomes" id="UP000265618"/>
    </source>
</evidence>
<reference evidence="1 2" key="1">
    <citation type="journal article" date="2018" name="PLoS ONE">
        <title>The draft genome of Kipferlia bialata reveals reductive genome evolution in fornicate parasites.</title>
        <authorList>
            <person name="Tanifuji G."/>
            <person name="Takabayashi S."/>
            <person name="Kume K."/>
            <person name="Takagi M."/>
            <person name="Nakayama T."/>
            <person name="Kamikawa R."/>
            <person name="Inagaki Y."/>
            <person name="Hashimoto T."/>
        </authorList>
    </citation>
    <scope>NUCLEOTIDE SEQUENCE [LARGE SCALE GENOMIC DNA]</scope>
    <source>
        <strain evidence="1">NY0173</strain>
    </source>
</reference>
<sequence>MPLPLSLSAFEHAYDSFISLERIETGNLKDVSCFDPLRVSDNTFLLSKTLYAVEYIEGRPTLVQRGPFPFPESMPRRFREALSIGSCLYCDAPYPLPKGAQYVLHTDTGDWTEIDPPPTLDEDCRTCTLSQFNGKLLRSSRSQEWLLDTETETWEQIPKPKGLFAYNPPFIVGDRILRPYFEIIDEIDGRETQRVLAYRKTVSKGQREGEDDQWRDDEGWSLPEGFVARCPIPIGRGTLYLGYREVKELYDGRGSNRVTRRNGWIDPVSREFIEGPEVGASFVHLAS</sequence>
<comment type="caution">
    <text evidence="1">The sequence shown here is derived from an EMBL/GenBank/DDBJ whole genome shotgun (WGS) entry which is preliminary data.</text>
</comment>
<feature type="non-terminal residue" evidence="1">
    <location>
        <position position="1"/>
    </location>
</feature>
<keyword evidence="2" id="KW-1185">Reference proteome</keyword>
<gene>
    <name evidence="1" type="ORF">KIPB_001948</name>
</gene>
<name>A0A9K3CR23_9EUKA</name>
<dbReference type="AlphaFoldDB" id="A0A9K3CR23"/>
<dbReference type="EMBL" id="BDIP01000296">
    <property type="protein sequence ID" value="GIQ81051.1"/>
    <property type="molecule type" value="Genomic_DNA"/>
</dbReference>
<proteinExistence type="predicted"/>